<feature type="binding site" evidence="6">
    <location>
        <position position="186"/>
    </location>
    <ligand>
        <name>GTP</name>
        <dbReference type="ChEBI" id="CHEBI:37565"/>
    </ligand>
</feature>
<dbReference type="CDD" id="cd02202">
    <property type="entry name" value="CetZ_tubulin-like"/>
    <property type="match status" value="1"/>
</dbReference>
<dbReference type="PROSITE" id="PS00227">
    <property type="entry name" value="TUBULIN"/>
    <property type="match status" value="1"/>
</dbReference>
<feature type="binding site" evidence="6">
    <location>
        <position position="141"/>
    </location>
    <ligand>
        <name>GTP</name>
        <dbReference type="ChEBI" id="CHEBI:37565"/>
    </ligand>
</feature>
<dbReference type="Gene3D" id="3.40.50.1440">
    <property type="entry name" value="Tubulin/FtsZ, GTPase domain"/>
    <property type="match status" value="1"/>
</dbReference>
<keyword evidence="3 6" id="KW-0547">Nucleotide-binding</keyword>
<feature type="binding site" evidence="6">
    <location>
        <position position="168"/>
    </location>
    <ligand>
        <name>GTP</name>
        <dbReference type="ChEBI" id="CHEBI:37565"/>
    </ligand>
</feature>
<dbReference type="InterPro" id="IPR032907">
    <property type="entry name" value="CetZ"/>
</dbReference>
<dbReference type="SMART" id="SM00864">
    <property type="entry name" value="Tubulin"/>
    <property type="match status" value="1"/>
</dbReference>
<evidence type="ECO:0000256" key="4">
    <source>
        <dbReference type="ARBA" id="ARBA00022960"/>
    </source>
</evidence>
<dbReference type="Pfam" id="PF21011">
    <property type="entry name" value="CetZ_C"/>
    <property type="match status" value="1"/>
</dbReference>
<dbReference type="EMBL" id="WBKO01000001">
    <property type="protein sequence ID" value="MDV2481699.1"/>
    <property type="molecule type" value="Genomic_DNA"/>
</dbReference>
<dbReference type="Gene3D" id="3.30.1330.20">
    <property type="entry name" value="Tubulin/FtsZ, C-terminal domain"/>
    <property type="match status" value="1"/>
</dbReference>
<keyword evidence="8" id="KW-0132">Cell division</keyword>
<dbReference type="Proteomes" id="UP001281203">
    <property type="component" value="Unassembled WGS sequence"/>
</dbReference>
<evidence type="ECO:0000256" key="2">
    <source>
        <dbReference type="ARBA" id="ARBA00022490"/>
    </source>
</evidence>
<dbReference type="InterPro" id="IPR036525">
    <property type="entry name" value="Tubulin/FtsZ_GTPase_sf"/>
</dbReference>
<evidence type="ECO:0000256" key="1">
    <source>
        <dbReference type="ARBA" id="ARBA00006877"/>
    </source>
</evidence>
<feature type="binding site" evidence="6">
    <location>
        <begin position="109"/>
        <end position="111"/>
    </location>
    <ligand>
        <name>GTP</name>
        <dbReference type="ChEBI" id="CHEBI:37565"/>
    </ligand>
</feature>
<protein>
    <recommendedName>
        <fullName evidence="6">Tubulin-like protein CetZ</fullName>
    </recommendedName>
</protein>
<dbReference type="InterPro" id="IPR045061">
    <property type="entry name" value="FtsZ/CetZ"/>
</dbReference>
<dbReference type="PANTHER" id="PTHR30314:SF10">
    <property type="entry name" value="TUBULIN-LIKE PROTEIN CETZ"/>
    <property type="match status" value="1"/>
</dbReference>
<keyword evidence="5 6" id="KW-0342">GTP-binding</keyword>
<feature type="domain" description="Tubulin/FtsZ GTPase" evidence="7">
    <location>
        <begin position="2"/>
        <end position="194"/>
    </location>
</feature>
<sequence>MRVFFIGFGQAGGKIVDMFIEQDKRMQTQNFRGIAVNTARTDLMGLKNIELKDRLLIGQTVVKGHGVGTDNVTGARVTADEIDAIINAIDSRGTHDIDAFVIIAGLGGGTGSGGSPVLARHLKRIYREPVYAIGILPAPEEGRLYSYNAARSLSTLVNEADNTFIFDNSAWKNEGESVKDAYNRLNDEIVRRFGVLFRAGEVGKAGIGEMVVDSSEVINTLRGGGISTIGYAISEKVSPRTKQNQGLLSGLRRRKEKTEEVLTGEDKSAKIIALVRRAMLGRLTLPCDYSTAERGLVLLAGPPDEMDRKGVEKSKSWVEENIAGVEVRGGDYPVQSDYVAAVVVLATIGNAPRITDLLEIAKATKEDVIKSKEKRSTMFDDGIEPLFE</sequence>
<gene>
    <name evidence="6" type="primary">cetZ</name>
    <name evidence="8" type="ORF">F8E02_06705</name>
</gene>
<dbReference type="Pfam" id="PF00091">
    <property type="entry name" value="Tubulin"/>
    <property type="match status" value="1"/>
</dbReference>
<keyword evidence="4 6" id="KW-0133">Cell shape</keyword>
<proteinExistence type="inferred from homology"/>
<evidence type="ECO:0000256" key="6">
    <source>
        <dbReference type="HAMAP-Rule" id="MF_01946"/>
    </source>
</evidence>
<comment type="similarity">
    <text evidence="1 6">Belongs to the CetZ family.</text>
</comment>
<dbReference type="InterPro" id="IPR048737">
    <property type="entry name" value="CetZ_C"/>
</dbReference>
<feature type="binding site" evidence="6">
    <location>
        <begin position="10"/>
        <end position="14"/>
    </location>
    <ligand>
        <name>GTP</name>
        <dbReference type="ChEBI" id="CHEBI:37565"/>
    </ligand>
</feature>
<dbReference type="HAMAP" id="MF_01946">
    <property type="entry name" value="CetZ"/>
    <property type="match status" value="1"/>
</dbReference>
<name>A0ABU3X0W2_9EURY</name>
<comment type="function">
    <text evidence="6">Involved in cell shape control.</text>
</comment>
<organism evidence="8 9">
    <name type="scientific">Methanoculleus caldifontis</name>
    <dbReference type="NCBI Taxonomy" id="2651577"/>
    <lineage>
        <taxon>Archaea</taxon>
        <taxon>Methanobacteriati</taxon>
        <taxon>Methanobacteriota</taxon>
        <taxon>Stenosarchaea group</taxon>
        <taxon>Methanomicrobia</taxon>
        <taxon>Methanomicrobiales</taxon>
        <taxon>Methanomicrobiaceae</taxon>
        <taxon>Methanoculleus</taxon>
    </lineage>
</organism>
<evidence type="ECO:0000313" key="8">
    <source>
        <dbReference type="EMBL" id="MDV2481699.1"/>
    </source>
</evidence>
<dbReference type="GO" id="GO:0051301">
    <property type="term" value="P:cell division"/>
    <property type="evidence" value="ECO:0007669"/>
    <property type="project" value="UniProtKB-KW"/>
</dbReference>
<dbReference type="PRINTS" id="PR00423">
    <property type="entry name" value="CELLDVISFTSZ"/>
</dbReference>
<keyword evidence="8" id="KW-0131">Cell cycle</keyword>
<dbReference type="InterPro" id="IPR037103">
    <property type="entry name" value="Tubulin/FtsZ-like_C"/>
</dbReference>
<evidence type="ECO:0000256" key="3">
    <source>
        <dbReference type="ARBA" id="ARBA00022741"/>
    </source>
</evidence>
<keyword evidence="9" id="KW-1185">Reference proteome</keyword>
<dbReference type="InterPro" id="IPR003008">
    <property type="entry name" value="Tubulin_FtsZ_GTPase"/>
</dbReference>
<evidence type="ECO:0000259" key="7">
    <source>
        <dbReference type="SMART" id="SM00864"/>
    </source>
</evidence>
<keyword evidence="2 6" id="KW-0963">Cytoplasm</keyword>
<dbReference type="PANTHER" id="PTHR30314">
    <property type="entry name" value="CELL DIVISION PROTEIN FTSZ-RELATED"/>
    <property type="match status" value="1"/>
</dbReference>
<evidence type="ECO:0000256" key="5">
    <source>
        <dbReference type="ARBA" id="ARBA00023134"/>
    </source>
</evidence>
<dbReference type="InterPro" id="IPR017975">
    <property type="entry name" value="Tubulin_CS"/>
</dbReference>
<comment type="caution">
    <text evidence="8">The sequence shown here is derived from an EMBL/GenBank/DDBJ whole genome shotgun (WGS) entry which is preliminary data.</text>
</comment>
<evidence type="ECO:0000313" key="9">
    <source>
        <dbReference type="Proteomes" id="UP001281203"/>
    </source>
</evidence>
<reference evidence="8 9" key="1">
    <citation type="submission" date="2019-10" db="EMBL/GenBank/DDBJ databases">
        <title>Isolation and characterization of Methanoculleus sp. Wushi-C6 from a hot spring well.</title>
        <authorList>
            <person name="Chen S.-C."/>
            <person name="Lan Z.-H."/>
            <person name="You Y.-T."/>
            <person name="Lai M.-C."/>
        </authorList>
    </citation>
    <scope>NUCLEOTIDE SEQUENCE [LARGE SCALE GENOMIC DNA]</scope>
    <source>
        <strain evidence="8 9">Wushi-C6</strain>
    </source>
</reference>
<accession>A0ABU3X0W2</accession>
<dbReference type="SUPFAM" id="SSF52490">
    <property type="entry name" value="Tubulin nucleotide-binding domain-like"/>
    <property type="match status" value="1"/>
</dbReference>
<comment type="subcellular location">
    <subcellularLocation>
        <location evidence="6">Cytoplasm</location>
    </subcellularLocation>
</comment>
<dbReference type="RefSeq" id="WP_317064722.1">
    <property type="nucleotide sequence ID" value="NZ_WBKO01000001.1"/>
</dbReference>